<reference evidence="2" key="2">
    <citation type="submission" date="2015-01" db="EMBL/GenBank/DDBJ databases">
        <title>Evolutionary Origins and Diversification of the Mycorrhizal Mutualists.</title>
        <authorList>
            <consortium name="DOE Joint Genome Institute"/>
            <consortium name="Mycorrhizal Genomics Consortium"/>
            <person name="Kohler A."/>
            <person name="Kuo A."/>
            <person name="Nagy L.G."/>
            <person name="Floudas D."/>
            <person name="Copeland A."/>
            <person name="Barry K.W."/>
            <person name="Cichocki N."/>
            <person name="Veneault-Fourrey C."/>
            <person name="LaButti K."/>
            <person name="Lindquist E.A."/>
            <person name="Lipzen A."/>
            <person name="Lundell T."/>
            <person name="Morin E."/>
            <person name="Murat C."/>
            <person name="Riley R."/>
            <person name="Ohm R."/>
            <person name="Sun H."/>
            <person name="Tunlid A."/>
            <person name="Henrissat B."/>
            <person name="Grigoriev I.V."/>
            <person name="Hibbett D.S."/>
            <person name="Martin F."/>
        </authorList>
    </citation>
    <scope>NUCLEOTIDE SEQUENCE [LARGE SCALE GENOMIC DNA]</scope>
    <source>
        <strain evidence="2">UH-Slu-Lm8-n1</strain>
    </source>
</reference>
<protein>
    <submittedName>
        <fullName evidence="1">Uncharacterized protein</fullName>
    </submittedName>
</protein>
<name>A0A0D0B1S5_9AGAM</name>
<evidence type="ECO:0000313" key="2">
    <source>
        <dbReference type="Proteomes" id="UP000054485"/>
    </source>
</evidence>
<gene>
    <name evidence="1" type="ORF">CY34DRAFT_108878</name>
</gene>
<dbReference type="AlphaFoldDB" id="A0A0D0B1S5"/>
<dbReference type="OrthoDB" id="2689785at2759"/>
<accession>A0A0D0B1S5</accession>
<keyword evidence="2" id="KW-1185">Reference proteome</keyword>
<dbReference type="InParanoid" id="A0A0D0B1S5"/>
<dbReference type="HOGENOM" id="CLU_1161806_0_0_1"/>
<evidence type="ECO:0000313" key="1">
    <source>
        <dbReference type="EMBL" id="KIK37938.1"/>
    </source>
</evidence>
<proteinExistence type="predicted"/>
<sequence length="239" mass="27442">MKLMASNIPSRKSTISVRFNPKTMNTYDMQEMEWGIRASIDSYERELRQREDKDVQMGSDMDLDLPINGRSGTYGCVDSVMSDNEEIKPLAIIPMIAVEARRYQYQSPKKRKLLRGLHKIIDKYIDHHCKRKHASTDQIRERMYIALQAALLDVDVDEIILPDATLDQVQAGKNRGNQEEYLISLEVAQRFFNGINYIIPRRAKRVLQSLGTALTTRSSIPSIINTTSELTNLSAYYHS</sequence>
<dbReference type="Proteomes" id="UP000054485">
    <property type="component" value="Unassembled WGS sequence"/>
</dbReference>
<reference evidence="1 2" key="1">
    <citation type="submission" date="2014-04" db="EMBL/GenBank/DDBJ databases">
        <authorList>
            <consortium name="DOE Joint Genome Institute"/>
            <person name="Kuo A."/>
            <person name="Ruytinx J."/>
            <person name="Rineau F."/>
            <person name="Colpaert J."/>
            <person name="Kohler A."/>
            <person name="Nagy L.G."/>
            <person name="Floudas D."/>
            <person name="Copeland A."/>
            <person name="Barry K.W."/>
            <person name="Cichocki N."/>
            <person name="Veneault-Fourrey C."/>
            <person name="LaButti K."/>
            <person name="Lindquist E.A."/>
            <person name="Lipzen A."/>
            <person name="Lundell T."/>
            <person name="Morin E."/>
            <person name="Murat C."/>
            <person name="Sun H."/>
            <person name="Tunlid A."/>
            <person name="Henrissat B."/>
            <person name="Grigoriev I.V."/>
            <person name="Hibbett D.S."/>
            <person name="Martin F."/>
            <person name="Nordberg H.P."/>
            <person name="Cantor M.N."/>
            <person name="Hua S.X."/>
        </authorList>
    </citation>
    <scope>NUCLEOTIDE SEQUENCE [LARGE SCALE GENOMIC DNA]</scope>
    <source>
        <strain evidence="1 2">UH-Slu-Lm8-n1</strain>
    </source>
</reference>
<organism evidence="1 2">
    <name type="scientific">Suillus luteus UH-Slu-Lm8-n1</name>
    <dbReference type="NCBI Taxonomy" id="930992"/>
    <lineage>
        <taxon>Eukaryota</taxon>
        <taxon>Fungi</taxon>
        <taxon>Dikarya</taxon>
        <taxon>Basidiomycota</taxon>
        <taxon>Agaricomycotina</taxon>
        <taxon>Agaricomycetes</taxon>
        <taxon>Agaricomycetidae</taxon>
        <taxon>Boletales</taxon>
        <taxon>Suillineae</taxon>
        <taxon>Suillaceae</taxon>
        <taxon>Suillus</taxon>
    </lineage>
</organism>
<dbReference type="EMBL" id="KN835420">
    <property type="protein sequence ID" value="KIK37938.1"/>
    <property type="molecule type" value="Genomic_DNA"/>
</dbReference>